<dbReference type="Pfam" id="PF01063">
    <property type="entry name" value="Aminotran_4"/>
    <property type="match status" value="1"/>
</dbReference>
<evidence type="ECO:0000313" key="8">
    <source>
        <dbReference type="Proteomes" id="UP000355283"/>
    </source>
</evidence>
<evidence type="ECO:0008006" key="9">
    <source>
        <dbReference type="Google" id="ProtNLM"/>
    </source>
</evidence>
<evidence type="ECO:0000256" key="2">
    <source>
        <dbReference type="ARBA" id="ARBA00009320"/>
    </source>
</evidence>
<gene>
    <name evidence="7" type="ORF">NSK_007866</name>
</gene>
<dbReference type="SUPFAM" id="SSF56752">
    <property type="entry name" value="D-aminoacid aminotransferase-like PLP-dependent enzymes"/>
    <property type="match status" value="1"/>
</dbReference>
<dbReference type="GO" id="GO:0004084">
    <property type="term" value="F:branched-chain-amino-acid transaminase activity"/>
    <property type="evidence" value="ECO:0007669"/>
    <property type="project" value="InterPro"/>
</dbReference>
<keyword evidence="3" id="KW-0032">Aminotransferase</keyword>
<dbReference type="PANTHER" id="PTHR42825">
    <property type="entry name" value="AMINO ACID AMINOTRANSFERASE"/>
    <property type="match status" value="1"/>
</dbReference>
<dbReference type="InterPro" id="IPR036038">
    <property type="entry name" value="Aminotransferase-like"/>
</dbReference>
<evidence type="ECO:0000256" key="6">
    <source>
        <dbReference type="PIRSR" id="PIRSR006468-1"/>
    </source>
</evidence>
<dbReference type="InterPro" id="IPR033939">
    <property type="entry name" value="BCAT_family"/>
</dbReference>
<dbReference type="CDD" id="cd01557">
    <property type="entry name" value="BCAT_beta_family"/>
    <property type="match status" value="1"/>
</dbReference>
<dbReference type="NCBIfam" id="TIGR01123">
    <property type="entry name" value="ilvE_II"/>
    <property type="match status" value="1"/>
</dbReference>
<keyword evidence="5" id="KW-0663">Pyridoxal phosphate</keyword>
<keyword evidence="4" id="KW-0808">Transferase</keyword>
<dbReference type="Gene3D" id="3.30.470.10">
    <property type="match status" value="1"/>
</dbReference>
<comment type="similarity">
    <text evidence="2">Belongs to the class-IV pyridoxal-phosphate-dependent aminotransferase family.</text>
</comment>
<dbReference type="EMBL" id="SDOX01000158">
    <property type="protein sequence ID" value="TFJ80689.1"/>
    <property type="molecule type" value="Genomic_DNA"/>
</dbReference>
<sequence length="345" mass="37765">MAHRAPGTANLDWANLGFEFRQTRSHIKFVWKNGEWSEGELVADPYVKVHIANTGLHYGQAIFEGLKAFAWQDGSIRIFRPQENAKRLRMSAERLLMTAFPEDKFVEAVRRVVADNADYVPPFGTGGSLYIRPLLFGSGARIGLNPSDEYTLLIMPIPVGDYYKGGLSPVSALVIDDYDRAAPRGVGHVKVAGNYAADLLPNLLGKKKGYPIGLYLDAKTNSFVEEFSTSNFVAIDSSGAFVTPRSPTVLPSITNKSLMDLARDEGLAVQERAIPITEVKTLREVAACGTAVVVTPVNRIVYRDEVIKIGGEDGGTGPVTAKLYSRVRAIQQGEAEDKFSWTVKV</sequence>
<dbReference type="FunFam" id="3.30.470.10:FF:000004">
    <property type="entry name" value="Branched-chain-amino-acid aminotransferase"/>
    <property type="match status" value="1"/>
</dbReference>
<dbReference type="Gene3D" id="3.20.10.10">
    <property type="entry name" value="D-amino Acid Aminotransferase, subunit A, domain 2"/>
    <property type="match status" value="1"/>
</dbReference>
<comment type="cofactor">
    <cofactor evidence="1">
        <name>pyridoxal 5'-phosphate</name>
        <dbReference type="ChEBI" id="CHEBI:597326"/>
    </cofactor>
</comment>
<evidence type="ECO:0000313" key="7">
    <source>
        <dbReference type="EMBL" id="TFJ80689.1"/>
    </source>
</evidence>
<dbReference type="NCBIfam" id="NF009897">
    <property type="entry name" value="PRK13357.1"/>
    <property type="match status" value="1"/>
</dbReference>
<dbReference type="InterPro" id="IPR001544">
    <property type="entry name" value="Aminotrans_IV"/>
</dbReference>
<dbReference type="InterPro" id="IPR043132">
    <property type="entry name" value="BCAT-like_C"/>
</dbReference>
<name>A0A4D9CVJ1_9STRA</name>
<dbReference type="InterPro" id="IPR043131">
    <property type="entry name" value="BCAT-like_N"/>
</dbReference>
<dbReference type="PIRSF" id="PIRSF006468">
    <property type="entry name" value="BCAT1"/>
    <property type="match status" value="1"/>
</dbReference>
<reference evidence="7 8" key="1">
    <citation type="submission" date="2019-01" db="EMBL/GenBank/DDBJ databases">
        <title>Nuclear Genome Assembly of the Microalgal Biofuel strain Nannochloropsis salina CCMP1776.</title>
        <authorList>
            <person name="Hovde B."/>
        </authorList>
    </citation>
    <scope>NUCLEOTIDE SEQUENCE [LARGE SCALE GENOMIC DNA]</scope>
    <source>
        <strain evidence="7 8">CCMP1776</strain>
    </source>
</reference>
<comment type="caution">
    <text evidence="7">The sequence shown here is derived from an EMBL/GenBank/DDBJ whole genome shotgun (WGS) entry which is preliminary data.</text>
</comment>
<dbReference type="InterPro" id="IPR005786">
    <property type="entry name" value="B_amino_transII"/>
</dbReference>
<evidence type="ECO:0000256" key="1">
    <source>
        <dbReference type="ARBA" id="ARBA00001933"/>
    </source>
</evidence>
<dbReference type="PANTHER" id="PTHR42825:SF2">
    <property type="entry name" value="BRANCHED-CHAIN-AMINO-ACID AMINOTRANSFERASE 3, CHLOROPLASTIC-RELATED"/>
    <property type="match status" value="1"/>
</dbReference>
<dbReference type="OrthoDB" id="409992at2759"/>
<dbReference type="GO" id="GO:0009081">
    <property type="term" value="P:branched-chain amino acid metabolic process"/>
    <property type="evidence" value="ECO:0007669"/>
    <property type="project" value="InterPro"/>
</dbReference>
<organism evidence="7 8">
    <name type="scientific">Nannochloropsis salina CCMP1776</name>
    <dbReference type="NCBI Taxonomy" id="1027361"/>
    <lineage>
        <taxon>Eukaryota</taxon>
        <taxon>Sar</taxon>
        <taxon>Stramenopiles</taxon>
        <taxon>Ochrophyta</taxon>
        <taxon>Eustigmatophyceae</taxon>
        <taxon>Eustigmatales</taxon>
        <taxon>Monodopsidaceae</taxon>
        <taxon>Microchloropsis</taxon>
        <taxon>Microchloropsis salina</taxon>
    </lineage>
</organism>
<feature type="modified residue" description="N6-(pyridoxal phosphate)lysine" evidence="6">
    <location>
        <position position="190"/>
    </location>
</feature>
<evidence type="ECO:0000256" key="3">
    <source>
        <dbReference type="ARBA" id="ARBA00022576"/>
    </source>
</evidence>
<accession>A0A4D9CVJ1</accession>
<dbReference type="AlphaFoldDB" id="A0A4D9CVJ1"/>
<dbReference type="Proteomes" id="UP000355283">
    <property type="component" value="Unassembled WGS sequence"/>
</dbReference>
<keyword evidence="8" id="KW-1185">Reference proteome</keyword>
<evidence type="ECO:0000256" key="5">
    <source>
        <dbReference type="ARBA" id="ARBA00022898"/>
    </source>
</evidence>
<protein>
    <recommendedName>
        <fullName evidence="9">Branched-chain-amino-acid transaminase</fullName>
    </recommendedName>
</protein>
<evidence type="ECO:0000256" key="4">
    <source>
        <dbReference type="ARBA" id="ARBA00022679"/>
    </source>
</evidence>
<proteinExistence type="inferred from homology"/>